<dbReference type="PANTHER" id="PTHR44942:SF4">
    <property type="entry name" value="METHYLTRANSFERASE TYPE 11 DOMAIN-CONTAINING PROTEIN"/>
    <property type="match status" value="1"/>
</dbReference>
<dbReference type="EMBL" id="MU128977">
    <property type="protein sequence ID" value="KAF9513084.1"/>
    <property type="molecule type" value="Genomic_DNA"/>
</dbReference>
<dbReference type="InterPro" id="IPR013216">
    <property type="entry name" value="Methyltransf_11"/>
</dbReference>
<evidence type="ECO:0000256" key="1">
    <source>
        <dbReference type="ARBA" id="ARBA00008361"/>
    </source>
</evidence>
<feature type="domain" description="Methyltransferase type 11" evidence="4">
    <location>
        <begin position="1"/>
        <end position="66"/>
    </location>
</feature>
<dbReference type="Pfam" id="PF08241">
    <property type="entry name" value="Methyltransf_11"/>
    <property type="match status" value="1"/>
</dbReference>
<keyword evidence="2" id="KW-0489">Methyltransferase</keyword>
<comment type="similarity">
    <text evidence="1">Belongs to the methyltransferase superfamily.</text>
</comment>
<organism evidence="5 6">
    <name type="scientific">Hydnum rufescens UP504</name>
    <dbReference type="NCBI Taxonomy" id="1448309"/>
    <lineage>
        <taxon>Eukaryota</taxon>
        <taxon>Fungi</taxon>
        <taxon>Dikarya</taxon>
        <taxon>Basidiomycota</taxon>
        <taxon>Agaricomycotina</taxon>
        <taxon>Agaricomycetes</taxon>
        <taxon>Cantharellales</taxon>
        <taxon>Hydnaceae</taxon>
        <taxon>Hydnum</taxon>
    </lineage>
</organism>
<sequence>MISSAQEQHGGDGRLTFVNAKAEDLSFIEDESVDLVTAAQSAHWFDYEHLWPELARTLKRGGSAAFWYPSLTHEIDEYSAVPTRNLGQYWEQPGRSILQDHLQSRVYYVGDHYSTTGPNPAIRLTPGASEEMREVILRKIMTWRELENYLRTWSALHTFHAKHPEDRDHADGDIVQRFMRRLKEGVTDELKSPSDQVEVESPLALIMIKKAL</sequence>
<evidence type="ECO:0000256" key="3">
    <source>
        <dbReference type="ARBA" id="ARBA00022679"/>
    </source>
</evidence>
<evidence type="ECO:0000259" key="4">
    <source>
        <dbReference type="Pfam" id="PF08241"/>
    </source>
</evidence>
<evidence type="ECO:0000313" key="6">
    <source>
        <dbReference type="Proteomes" id="UP000886523"/>
    </source>
</evidence>
<dbReference type="GO" id="GO:0008757">
    <property type="term" value="F:S-adenosylmethionine-dependent methyltransferase activity"/>
    <property type="evidence" value="ECO:0007669"/>
    <property type="project" value="InterPro"/>
</dbReference>
<dbReference type="Gene3D" id="3.40.50.150">
    <property type="entry name" value="Vaccinia Virus protein VP39"/>
    <property type="match status" value="1"/>
</dbReference>
<gene>
    <name evidence="5" type="ORF">BS47DRAFT_1344601</name>
</gene>
<accession>A0A9P6DVV8</accession>
<protein>
    <recommendedName>
        <fullName evidence="4">Methyltransferase type 11 domain-containing protein</fullName>
    </recommendedName>
</protein>
<reference evidence="5" key="1">
    <citation type="journal article" date="2020" name="Nat. Commun.">
        <title>Large-scale genome sequencing of mycorrhizal fungi provides insights into the early evolution of symbiotic traits.</title>
        <authorList>
            <person name="Miyauchi S."/>
            <person name="Kiss E."/>
            <person name="Kuo A."/>
            <person name="Drula E."/>
            <person name="Kohler A."/>
            <person name="Sanchez-Garcia M."/>
            <person name="Morin E."/>
            <person name="Andreopoulos B."/>
            <person name="Barry K.W."/>
            <person name="Bonito G."/>
            <person name="Buee M."/>
            <person name="Carver A."/>
            <person name="Chen C."/>
            <person name="Cichocki N."/>
            <person name="Clum A."/>
            <person name="Culley D."/>
            <person name="Crous P.W."/>
            <person name="Fauchery L."/>
            <person name="Girlanda M."/>
            <person name="Hayes R.D."/>
            <person name="Keri Z."/>
            <person name="LaButti K."/>
            <person name="Lipzen A."/>
            <person name="Lombard V."/>
            <person name="Magnuson J."/>
            <person name="Maillard F."/>
            <person name="Murat C."/>
            <person name="Nolan M."/>
            <person name="Ohm R.A."/>
            <person name="Pangilinan J."/>
            <person name="Pereira M.F."/>
            <person name="Perotto S."/>
            <person name="Peter M."/>
            <person name="Pfister S."/>
            <person name="Riley R."/>
            <person name="Sitrit Y."/>
            <person name="Stielow J.B."/>
            <person name="Szollosi G."/>
            <person name="Zifcakova L."/>
            <person name="Stursova M."/>
            <person name="Spatafora J.W."/>
            <person name="Tedersoo L."/>
            <person name="Vaario L.M."/>
            <person name="Yamada A."/>
            <person name="Yan M."/>
            <person name="Wang P."/>
            <person name="Xu J."/>
            <person name="Bruns T."/>
            <person name="Baldrian P."/>
            <person name="Vilgalys R."/>
            <person name="Dunand C."/>
            <person name="Henrissat B."/>
            <person name="Grigoriev I.V."/>
            <person name="Hibbett D."/>
            <person name="Nagy L.G."/>
            <person name="Martin F.M."/>
        </authorList>
    </citation>
    <scope>NUCLEOTIDE SEQUENCE</scope>
    <source>
        <strain evidence="5">UP504</strain>
    </source>
</reference>
<proteinExistence type="inferred from homology"/>
<dbReference type="SUPFAM" id="SSF53335">
    <property type="entry name" value="S-adenosyl-L-methionine-dependent methyltransferases"/>
    <property type="match status" value="1"/>
</dbReference>
<dbReference type="GO" id="GO:0032259">
    <property type="term" value="P:methylation"/>
    <property type="evidence" value="ECO:0007669"/>
    <property type="project" value="UniProtKB-KW"/>
</dbReference>
<comment type="caution">
    <text evidence="5">The sequence shown here is derived from an EMBL/GenBank/DDBJ whole genome shotgun (WGS) entry which is preliminary data.</text>
</comment>
<evidence type="ECO:0000256" key="2">
    <source>
        <dbReference type="ARBA" id="ARBA00022603"/>
    </source>
</evidence>
<dbReference type="AlphaFoldDB" id="A0A9P6DVV8"/>
<dbReference type="InterPro" id="IPR029063">
    <property type="entry name" value="SAM-dependent_MTases_sf"/>
</dbReference>
<name>A0A9P6DVV8_9AGAM</name>
<dbReference type="PANTHER" id="PTHR44942">
    <property type="entry name" value="METHYLTRANSF_11 DOMAIN-CONTAINING PROTEIN"/>
    <property type="match status" value="1"/>
</dbReference>
<dbReference type="Proteomes" id="UP000886523">
    <property type="component" value="Unassembled WGS sequence"/>
</dbReference>
<dbReference type="OrthoDB" id="10027013at2759"/>
<dbReference type="InterPro" id="IPR051052">
    <property type="entry name" value="Diverse_substrate_MTase"/>
</dbReference>
<dbReference type="CDD" id="cd02440">
    <property type="entry name" value="AdoMet_MTases"/>
    <property type="match status" value="1"/>
</dbReference>
<evidence type="ECO:0000313" key="5">
    <source>
        <dbReference type="EMBL" id="KAF9513084.1"/>
    </source>
</evidence>
<keyword evidence="3" id="KW-0808">Transferase</keyword>
<keyword evidence="6" id="KW-1185">Reference proteome</keyword>